<feature type="binding site" evidence="5">
    <location>
        <position position="140"/>
    </location>
    <ligand>
        <name>a divalent metal cation</name>
        <dbReference type="ChEBI" id="CHEBI:60240"/>
        <label>1</label>
    </ligand>
</feature>
<dbReference type="InterPro" id="IPR000994">
    <property type="entry name" value="Pept_M24"/>
</dbReference>
<dbReference type="InterPro" id="IPR001714">
    <property type="entry name" value="Pept_M24_MAP"/>
</dbReference>
<comment type="similarity">
    <text evidence="5">Belongs to the peptidase M24A family. Methionine aminopeptidase type 1 subfamily.</text>
</comment>
<accession>A0A9W6ZDZ4</accession>
<evidence type="ECO:0000313" key="8">
    <source>
        <dbReference type="EMBL" id="GMH50661.1"/>
    </source>
</evidence>
<comment type="catalytic activity">
    <reaction evidence="5 6">
        <text>Release of N-terminal amino acids, preferentially methionine, from peptides and arylamides.</text>
        <dbReference type="EC" id="3.4.11.18"/>
    </reaction>
</comment>
<dbReference type="EMBL" id="BRXZ01001953">
    <property type="protein sequence ID" value="GMH50661.1"/>
    <property type="molecule type" value="Genomic_DNA"/>
</dbReference>
<dbReference type="PANTHER" id="PTHR43330">
    <property type="entry name" value="METHIONINE AMINOPEPTIDASE"/>
    <property type="match status" value="1"/>
</dbReference>
<dbReference type="GO" id="GO:0070006">
    <property type="term" value="F:metalloaminopeptidase activity"/>
    <property type="evidence" value="ECO:0007669"/>
    <property type="project" value="UniProtKB-UniRule"/>
</dbReference>
<feature type="binding site" evidence="5">
    <location>
        <position position="277"/>
    </location>
    <ligand>
        <name>a divalent metal cation</name>
        <dbReference type="ChEBI" id="CHEBI:60240"/>
        <label>2</label>
        <note>catalytic</note>
    </ligand>
</feature>
<dbReference type="NCBIfam" id="NF008970">
    <property type="entry name" value="PRK12318.1"/>
    <property type="match status" value="1"/>
</dbReference>
<evidence type="ECO:0000259" key="7">
    <source>
        <dbReference type="Pfam" id="PF00557"/>
    </source>
</evidence>
<dbReference type="InterPro" id="IPR002467">
    <property type="entry name" value="Pept_M24A_MAP1"/>
</dbReference>
<feature type="binding site" evidence="5">
    <location>
        <position position="277"/>
    </location>
    <ligand>
        <name>a divalent metal cation</name>
        <dbReference type="ChEBI" id="CHEBI:60240"/>
        <label>1</label>
    </ligand>
</feature>
<dbReference type="SUPFAM" id="SSF55920">
    <property type="entry name" value="Creatinase/aminopeptidase"/>
    <property type="match status" value="1"/>
</dbReference>
<dbReference type="PRINTS" id="PR00599">
    <property type="entry name" value="MAPEPTIDASE"/>
</dbReference>
<dbReference type="EC" id="3.4.11.18" evidence="6"/>
<keyword evidence="9" id="KW-1185">Reference proteome</keyword>
<dbReference type="HAMAP" id="MF_01974">
    <property type="entry name" value="MetAP_1"/>
    <property type="match status" value="1"/>
</dbReference>
<sequence>MNRYSAAQFGSSFPVVPHELSPTRIVPSHIIPPPYASTGYVGDVPMVLTLHDEDTISRMRASCRLAREVLDLACSHAKPGVTTDEIDEIVHEAIIAAGAYPSPLNYSGFPKSLCSSINEVICHGIPDSRPLQDGDIVSFDVSCFLDGVHGDNCGTVAVGEVDEAGVRLVKAAEEGLMAGINAVEPEGCLTSVGAAIHDVADSYGYSSVRKYCGHGVGEQFHTPPFVKHFRNSDRCRLMPGMIFTIEPMFVEGNQASITWEDNWTAATVDGGRAAQFEHTILVTDDGFEILTVND</sequence>
<keyword evidence="4 5" id="KW-0378">Hydrolase</keyword>
<protein>
    <recommendedName>
        <fullName evidence="6">Methionine aminopeptidase</fullName>
        <ecNumber evidence="6">3.4.11.18</ecNumber>
    </recommendedName>
</protein>
<feature type="binding site" evidence="5">
    <location>
        <position position="151"/>
    </location>
    <ligand>
        <name>a divalent metal cation</name>
        <dbReference type="ChEBI" id="CHEBI:60240"/>
        <label>1</label>
    </ligand>
</feature>
<feature type="domain" description="Peptidase M24" evidence="7">
    <location>
        <begin position="58"/>
        <end position="284"/>
    </location>
</feature>
<dbReference type="PANTHER" id="PTHR43330:SF8">
    <property type="entry name" value="METHIONINE AMINOPEPTIDASE 1D, MITOCHONDRIAL"/>
    <property type="match status" value="1"/>
</dbReference>
<feature type="binding site" evidence="5">
    <location>
        <position position="123"/>
    </location>
    <ligand>
        <name>substrate</name>
    </ligand>
</feature>
<comment type="function">
    <text evidence="6">Cotranslationally removes the N-terminal methionine from nascent proteins. The N-terminal methionine is often cleaved when the second residue in the primary sequence is small and uncharged (Met-Ala-, Cys, Gly, Pro, Ser, Thr, or Val).</text>
</comment>
<comment type="cofactor">
    <cofactor evidence="5">
        <name>Co(2+)</name>
        <dbReference type="ChEBI" id="CHEBI:48828"/>
    </cofactor>
    <cofactor evidence="5">
        <name>Zn(2+)</name>
        <dbReference type="ChEBI" id="CHEBI:29105"/>
    </cofactor>
    <cofactor evidence="5">
        <name>Mn(2+)</name>
        <dbReference type="ChEBI" id="CHEBI:29035"/>
    </cofactor>
    <cofactor evidence="5">
        <name>Fe(2+)</name>
        <dbReference type="ChEBI" id="CHEBI:29033"/>
    </cofactor>
    <text evidence="5">Binds 2 divalent metal cations per subunit. Has a high-affinity and a low affinity metal-binding site. The true nature of the physiological cofactor is under debate. The enzyme is active with cobalt, zinc, manganese or divalent iron ions. Most likely, methionine aminopeptidases function as mononuclear Fe(2+)-metalloproteases under physiological conditions, and the catalytically relevant metal-binding site has been assigned to the histidine-containing high-affinity site.</text>
</comment>
<dbReference type="Proteomes" id="UP001165082">
    <property type="component" value="Unassembled WGS sequence"/>
</dbReference>
<dbReference type="CDD" id="cd01086">
    <property type="entry name" value="MetAP1"/>
    <property type="match status" value="1"/>
</dbReference>
<keyword evidence="2 5" id="KW-0645">Protease</keyword>
<evidence type="ECO:0000256" key="6">
    <source>
        <dbReference type="RuleBase" id="RU003653"/>
    </source>
</evidence>
<dbReference type="InterPro" id="IPR036005">
    <property type="entry name" value="Creatinase/aminopeptidase-like"/>
</dbReference>
<feature type="binding site" evidence="5">
    <location>
        <position position="221"/>
    </location>
    <ligand>
        <name>substrate</name>
    </ligand>
</feature>
<keyword evidence="3 5" id="KW-0479">Metal-binding</keyword>
<dbReference type="Pfam" id="PF00557">
    <property type="entry name" value="Peptidase_M24"/>
    <property type="match status" value="1"/>
</dbReference>
<dbReference type="GO" id="GO:0004239">
    <property type="term" value="F:initiator methionyl aminopeptidase activity"/>
    <property type="evidence" value="ECO:0007669"/>
    <property type="project" value="UniProtKB-UniRule"/>
</dbReference>
<evidence type="ECO:0000256" key="2">
    <source>
        <dbReference type="ARBA" id="ARBA00022670"/>
    </source>
</evidence>
<dbReference type="Gene3D" id="3.90.230.10">
    <property type="entry name" value="Creatinase/methionine aminopeptidase superfamily"/>
    <property type="match status" value="1"/>
</dbReference>
<organism evidence="8 9">
    <name type="scientific">Triparma retinervis</name>
    <dbReference type="NCBI Taxonomy" id="2557542"/>
    <lineage>
        <taxon>Eukaryota</taxon>
        <taxon>Sar</taxon>
        <taxon>Stramenopiles</taxon>
        <taxon>Ochrophyta</taxon>
        <taxon>Bolidophyceae</taxon>
        <taxon>Parmales</taxon>
        <taxon>Triparmaceae</taxon>
        <taxon>Triparma</taxon>
    </lineage>
</organism>
<evidence type="ECO:0000313" key="9">
    <source>
        <dbReference type="Proteomes" id="UP001165082"/>
    </source>
</evidence>
<evidence type="ECO:0000256" key="3">
    <source>
        <dbReference type="ARBA" id="ARBA00022723"/>
    </source>
</evidence>
<dbReference type="GO" id="GO:0006508">
    <property type="term" value="P:proteolysis"/>
    <property type="evidence" value="ECO:0007669"/>
    <property type="project" value="UniProtKB-KW"/>
</dbReference>
<comment type="caution">
    <text evidence="8">The sequence shown here is derived from an EMBL/GenBank/DDBJ whole genome shotgun (WGS) entry which is preliminary data.</text>
</comment>
<evidence type="ECO:0000256" key="1">
    <source>
        <dbReference type="ARBA" id="ARBA00022438"/>
    </source>
</evidence>
<keyword evidence="1 5" id="KW-0031">Aminopeptidase</keyword>
<reference evidence="8" key="1">
    <citation type="submission" date="2022-07" db="EMBL/GenBank/DDBJ databases">
        <title>Genome analysis of Parmales, a sister group of diatoms, reveals the evolutionary specialization of diatoms from phago-mixotrophs to photoautotrophs.</title>
        <authorList>
            <person name="Ban H."/>
            <person name="Sato S."/>
            <person name="Yoshikawa S."/>
            <person name="Kazumasa Y."/>
            <person name="Nakamura Y."/>
            <person name="Ichinomiya M."/>
            <person name="Saitoh K."/>
            <person name="Sato N."/>
            <person name="Blanc-Mathieu R."/>
            <person name="Endo H."/>
            <person name="Kuwata A."/>
            <person name="Ogata H."/>
        </authorList>
    </citation>
    <scope>NUCLEOTIDE SEQUENCE</scope>
</reference>
<dbReference type="PROSITE" id="PS00680">
    <property type="entry name" value="MAP_1"/>
    <property type="match status" value="1"/>
</dbReference>
<name>A0A9W6ZDZ4_9STRA</name>
<dbReference type="OrthoDB" id="3209743at2759"/>
<feature type="binding site" evidence="5">
    <location>
        <position position="246"/>
    </location>
    <ligand>
        <name>a divalent metal cation</name>
        <dbReference type="ChEBI" id="CHEBI:60240"/>
        <label>2</label>
        <note>catalytic</note>
    </ligand>
</feature>
<evidence type="ECO:0000256" key="4">
    <source>
        <dbReference type="ARBA" id="ARBA00022801"/>
    </source>
</evidence>
<dbReference type="GO" id="GO:0046872">
    <property type="term" value="F:metal ion binding"/>
    <property type="evidence" value="ECO:0007669"/>
    <property type="project" value="UniProtKB-UniRule"/>
</dbReference>
<proteinExistence type="inferred from homology"/>
<dbReference type="AlphaFoldDB" id="A0A9W6ZDZ4"/>
<evidence type="ECO:0000256" key="5">
    <source>
        <dbReference type="HAMAP-Rule" id="MF_03174"/>
    </source>
</evidence>
<feature type="binding site" evidence="5">
    <location>
        <position position="151"/>
    </location>
    <ligand>
        <name>a divalent metal cation</name>
        <dbReference type="ChEBI" id="CHEBI:60240"/>
        <label>2</label>
        <note>catalytic</note>
    </ligand>
</feature>
<dbReference type="NCBIfam" id="TIGR00500">
    <property type="entry name" value="met_pdase_I"/>
    <property type="match status" value="1"/>
</dbReference>
<feature type="binding site" evidence="5">
    <location>
        <position position="214"/>
    </location>
    <ligand>
        <name>a divalent metal cation</name>
        <dbReference type="ChEBI" id="CHEBI:60240"/>
        <label>2</label>
        <note>catalytic</note>
    </ligand>
</feature>
<gene>
    <name evidence="8" type="ORF">TrRE_jg2373</name>
</gene>